<keyword evidence="2" id="KW-0813">Transport</keyword>
<comment type="subcellular location">
    <subcellularLocation>
        <location evidence="1">Cell membrane</location>
        <topology evidence="1">Multi-pass membrane protein</topology>
    </subcellularLocation>
</comment>
<keyword evidence="5 8" id="KW-0812">Transmembrane</keyword>
<name>A0A937RSU7_9ACTN</name>
<proteinExistence type="predicted"/>
<feature type="transmembrane region" description="Helical" evidence="8">
    <location>
        <begin position="141"/>
        <end position="163"/>
    </location>
</feature>
<sequence>MTTVQDQGLVSAPAATGTARRLGALGGLAYRYGLLAVLLGLLVVFSLARSRFHTWDNTLIILQSVSIVAVVALGVTVSMTVGGFDLSVGANVGFVVMVTAQVMVRYNLTGATAILAGLAAGLLVAAVNTLLIVVARVPDLVASLGTMFAFQGLALIITSGQSVSVGMDLGGGRVAPGRYDPDFLWFGTAKVLSIPVAVLVMIVIAAVVIVFLTYSRWGRALYAIGGNPVAARLAGIPVNRYRALAYVISGLCAACAGILLSARLGRGDVGAGDVYLLQAVAATLIGFAVLGANRPNPFGTLVGAVFLGVLINGLTMLNVPYYTQTFVQGALLVAALLLSYAVAPRSRRAS</sequence>
<evidence type="ECO:0000256" key="7">
    <source>
        <dbReference type="ARBA" id="ARBA00023136"/>
    </source>
</evidence>
<dbReference type="PANTHER" id="PTHR32196:SF21">
    <property type="entry name" value="ABC TRANSPORTER PERMEASE PROTEIN YPHD-RELATED"/>
    <property type="match status" value="1"/>
</dbReference>
<evidence type="ECO:0000256" key="3">
    <source>
        <dbReference type="ARBA" id="ARBA00022475"/>
    </source>
</evidence>
<keyword evidence="10" id="KW-1185">Reference proteome</keyword>
<feature type="transmembrane region" description="Helical" evidence="8">
    <location>
        <begin position="325"/>
        <end position="343"/>
    </location>
</feature>
<evidence type="ECO:0000313" key="9">
    <source>
        <dbReference type="EMBL" id="MBL7631301.1"/>
    </source>
</evidence>
<dbReference type="RefSeq" id="WP_203006735.1">
    <property type="nucleotide sequence ID" value="NZ_JADWYU010000212.1"/>
</dbReference>
<dbReference type="CDD" id="cd06579">
    <property type="entry name" value="TM_PBP1_transp_AraH_like"/>
    <property type="match status" value="1"/>
</dbReference>
<dbReference type="AlphaFoldDB" id="A0A937RSU7"/>
<feature type="transmembrane region" description="Helical" evidence="8">
    <location>
        <begin position="114"/>
        <end position="134"/>
    </location>
</feature>
<feature type="transmembrane region" description="Helical" evidence="8">
    <location>
        <begin position="29"/>
        <end position="48"/>
    </location>
</feature>
<feature type="transmembrane region" description="Helical" evidence="8">
    <location>
        <begin position="60"/>
        <end position="81"/>
    </location>
</feature>
<keyword evidence="7 8" id="KW-0472">Membrane</keyword>
<keyword evidence="4" id="KW-0997">Cell inner membrane</keyword>
<dbReference type="PANTHER" id="PTHR32196">
    <property type="entry name" value="ABC TRANSPORTER PERMEASE PROTEIN YPHD-RELATED-RELATED"/>
    <property type="match status" value="1"/>
</dbReference>
<organism evidence="9 10">
    <name type="scientific">Frankia nepalensis</name>
    <dbReference type="NCBI Taxonomy" id="1836974"/>
    <lineage>
        <taxon>Bacteria</taxon>
        <taxon>Bacillati</taxon>
        <taxon>Actinomycetota</taxon>
        <taxon>Actinomycetes</taxon>
        <taxon>Frankiales</taxon>
        <taxon>Frankiaceae</taxon>
        <taxon>Frankia</taxon>
    </lineage>
</organism>
<gene>
    <name evidence="9" type="ORF">I7412_29905</name>
</gene>
<dbReference type="Proteomes" id="UP000604475">
    <property type="component" value="Unassembled WGS sequence"/>
</dbReference>
<dbReference type="InterPro" id="IPR001851">
    <property type="entry name" value="ABC_transp_permease"/>
</dbReference>
<evidence type="ECO:0000256" key="5">
    <source>
        <dbReference type="ARBA" id="ARBA00022692"/>
    </source>
</evidence>
<keyword evidence="6 8" id="KW-1133">Transmembrane helix</keyword>
<dbReference type="GO" id="GO:0022857">
    <property type="term" value="F:transmembrane transporter activity"/>
    <property type="evidence" value="ECO:0007669"/>
    <property type="project" value="InterPro"/>
</dbReference>
<evidence type="ECO:0000256" key="6">
    <source>
        <dbReference type="ARBA" id="ARBA00022989"/>
    </source>
</evidence>
<accession>A0A937RSU7</accession>
<feature type="transmembrane region" description="Helical" evidence="8">
    <location>
        <begin position="298"/>
        <end position="319"/>
    </location>
</feature>
<evidence type="ECO:0000256" key="2">
    <source>
        <dbReference type="ARBA" id="ARBA00022448"/>
    </source>
</evidence>
<feature type="transmembrane region" description="Helical" evidence="8">
    <location>
        <begin position="243"/>
        <end position="262"/>
    </location>
</feature>
<evidence type="ECO:0000313" key="10">
    <source>
        <dbReference type="Proteomes" id="UP000604475"/>
    </source>
</evidence>
<evidence type="ECO:0000256" key="8">
    <source>
        <dbReference type="SAM" id="Phobius"/>
    </source>
</evidence>
<keyword evidence="3" id="KW-1003">Cell membrane</keyword>
<dbReference type="Pfam" id="PF02653">
    <property type="entry name" value="BPD_transp_2"/>
    <property type="match status" value="1"/>
</dbReference>
<comment type="caution">
    <text evidence="9">The sequence shown here is derived from an EMBL/GenBank/DDBJ whole genome shotgun (WGS) entry which is preliminary data.</text>
</comment>
<feature type="transmembrane region" description="Helical" evidence="8">
    <location>
        <begin position="274"/>
        <end position="291"/>
    </location>
</feature>
<dbReference type="GO" id="GO:0005886">
    <property type="term" value="C:plasma membrane"/>
    <property type="evidence" value="ECO:0007669"/>
    <property type="project" value="UniProtKB-SubCell"/>
</dbReference>
<dbReference type="EMBL" id="JAEACQ010000266">
    <property type="protein sequence ID" value="MBL7631301.1"/>
    <property type="molecule type" value="Genomic_DNA"/>
</dbReference>
<protein>
    <submittedName>
        <fullName evidence="9">ABC transporter permease</fullName>
    </submittedName>
</protein>
<evidence type="ECO:0000256" key="4">
    <source>
        <dbReference type="ARBA" id="ARBA00022519"/>
    </source>
</evidence>
<reference evidence="9" key="1">
    <citation type="submission" date="2020-12" db="EMBL/GenBank/DDBJ databases">
        <title>Genomic characterization of non-nitrogen-fixing Frankia strains.</title>
        <authorList>
            <person name="Carlos-Shanley C."/>
            <person name="Guerra T."/>
            <person name="Hahn D."/>
        </authorList>
    </citation>
    <scope>NUCLEOTIDE SEQUENCE</scope>
    <source>
        <strain evidence="9">CN6</strain>
    </source>
</reference>
<evidence type="ECO:0000256" key="1">
    <source>
        <dbReference type="ARBA" id="ARBA00004651"/>
    </source>
</evidence>
<feature type="transmembrane region" description="Helical" evidence="8">
    <location>
        <begin position="183"/>
        <end position="212"/>
    </location>
</feature>